<reference evidence="4" key="1">
    <citation type="journal article" date="2020" name="mSystems">
        <title>Genome- and Community-Level Interaction Insights into Carbon Utilization and Element Cycling Functions of Hydrothermarchaeota in Hydrothermal Sediment.</title>
        <authorList>
            <person name="Zhou Z."/>
            <person name="Liu Y."/>
            <person name="Xu W."/>
            <person name="Pan J."/>
            <person name="Luo Z.H."/>
            <person name="Li M."/>
        </authorList>
    </citation>
    <scope>NUCLEOTIDE SEQUENCE [LARGE SCALE GENOMIC DNA]</scope>
    <source>
        <strain evidence="4">SpSt-289</strain>
    </source>
</reference>
<protein>
    <recommendedName>
        <fullName evidence="3">3-hydroxy-3-methylglutaryl coenzyme A reductase</fullName>
        <shortName evidence="3">HMG-CoA reductase</shortName>
        <ecNumber evidence="3">1.1.1.88</ecNumber>
    </recommendedName>
</protein>
<dbReference type="GO" id="GO:0015936">
    <property type="term" value="P:coenzyme A metabolic process"/>
    <property type="evidence" value="ECO:0007669"/>
    <property type="project" value="InterPro"/>
</dbReference>
<dbReference type="Gene3D" id="3.90.770.10">
    <property type="entry name" value="3-hydroxy-3-methylglutaryl-coenzyme A Reductase, Chain A, domain 2"/>
    <property type="match status" value="2"/>
</dbReference>
<dbReference type="InterPro" id="IPR004553">
    <property type="entry name" value="HMG_CoA_Rdtase_bac-typ"/>
</dbReference>
<dbReference type="PANTHER" id="PTHR10572:SF24">
    <property type="entry name" value="3-HYDROXY-3-METHYLGLUTARYL-COENZYME A REDUCTASE"/>
    <property type="match status" value="1"/>
</dbReference>
<dbReference type="InterPro" id="IPR009023">
    <property type="entry name" value="HMG_CoA_Rdtase_NAD(P)-bd_sf"/>
</dbReference>
<dbReference type="PROSITE" id="PS00318">
    <property type="entry name" value="HMG_COA_REDUCTASE_2"/>
    <property type="match status" value="1"/>
</dbReference>
<organism evidence="4">
    <name type="scientific">Caldilinea aerophila</name>
    <dbReference type="NCBI Taxonomy" id="133453"/>
    <lineage>
        <taxon>Bacteria</taxon>
        <taxon>Bacillati</taxon>
        <taxon>Chloroflexota</taxon>
        <taxon>Caldilineae</taxon>
        <taxon>Caldilineales</taxon>
        <taxon>Caldilineaceae</taxon>
        <taxon>Caldilinea</taxon>
    </lineage>
</organism>
<comment type="similarity">
    <text evidence="1 3">Belongs to the HMG-CoA reductase family.</text>
</comment>
<dbReference type="EC" id="1.1.1.88" evidence="3"/>
<evidence type="ECO:0000256" key="3">
    <source>
        <dbReference type="RuleBase" id="RU361219"/>
    </source>
</evidence>
<dbReference type="UniPathway" id="UPA00257">
    <property type="reaction ID" value="UER00367"/>
</dbReference>
<sequence length="442" mass="46453">MADQSPSVRTSRLSGFYQKSVAERTSLIAQWANLSPEEVSALHSGLSVAQADKMIENVIGVYNLPLGIGTNFIINGREVLVPMVVEEPSVVAGVSYAAKLARSGGGFRTGSTRSIMIAQVQLLGVADFEQARANILAAKPELLAAANTSPTIAARGGGPIDIEVRYLPDTLTEPMLIVHLLFDALDAMGANAINTAAEAIAPLLERLTGGRALLRILSNLSDQRRAWAEVTIPAETFSSIHASGEEVIAGIVHANAFALADPYRAATHNKGILNGIDAVAIATGNDWRAIEAGAHAYAARDGQYRGLTEWRVITDNDMPGGQTEGAQRKLALYGRLEMPLAVGIVGGATRAHPTAQVALKILGVSSARELAEIMVAVGLAQNLAAIRALATEGIQRGHMALHARQVAIAAGATGEAIDRIAAQLAAEGQIRVERARELLKGM</sequence>
<dbReference type="PROSITE" id="PS01192">
    <property type="entry name" value="HMG_COA_REDUCTASE_3"/>
    <property type="match status" value="1"/>
</dbReference>
<comment type="caution">
    <text evidence="4">The sequence shown here is derived from an EMBL/GenBank/DDBJ whole genome shotgun (WGS) entry which is preliminary data.</text>
</comment>
<gene>
    <name evidence="4" type="ORF">ENQ20_10250</name>
</gene>
<comment type="pathway">
    <text evidence="3">Metabolic intermediate metabolism; (R)-mevalonate degradation; (S)-3-hydroxy-3-methylglutaryl-CoA from (R)-mevalonate: step 1/1.</text>
</comment>
<dbReference type="InterPro" id="IPR009029">
    <property type="entry name" value="HMG_CoA_Rdtase_sub-bd_dom_sf"/>
</dbReference>
<dbReference type="InterPro" id="IPR002202">
    <property type="entry name" value="HMG_CoA_Rdtase"/>
</dbReference>
<dbReference type="SUPFAM" id="SSF56542">
    <property type="entry name" value="Substrate-binding domain of HMG-CoA reductase"/>
    <property type="match status" value="1"/>
</dbReference>
<dbReference type="SUPFAM" id="SSF55035">
    <property type="entry name" value="NAD-binding domain of HMG-CoA reductase"/>
    <property type="match status" value="1"/>
</dbReference>
<accession>A0A7C1FT91</accession>
<dbReference type="PANTHER" id="PTHR10572">
    <property type="entry name" value="3-HYDROXY-3-METHYLGLUTARYL-COENZYME A REDUCTASE"/>
    <property type="match status" value="1"/>
</dbReference>
<dbReference type="InterPro" id="IPR023076">
    <property type="entry name" value="HMG_CoA_Rdtase_CS"/>
</dbReference>
<dbReference type="GO" id="GO:0140643">
    <property type="term" value="F:hydroxymethylglutaryl-CoA reductase (NADH) activity"/>
    <property type="evidence" value="ECO:0007669"/>
    <property type="project" value="UniProtKB-EC"/>
</dbReference>
<dbReference type="EMBL" id="DSMG01000101">
    <property type="protein sequence ID" value="HDX31855.1"/>
    <property type="molecule type" value="Genomic_DNA"/>
</dbReference>
<dbReference type="GO" id="GO:0004420">
    <property type="term" value="F:hydroxymethylglutaryl-CoA reductase (NADPH) activity"/>
    <property type="evidence" value="ECO:0007669"/>
    <property type="project" value="InterPro"/>
</dbReference>
<comment type="catalytic activity">
    <reaction evidence="3">
        <text>(R)-mevalonate + 2 NAD(+) + CoA = (3S)-3-hydroxy-3-methylglutaryl-CoA + 2 NADH + 2 H(+)</text>
        <dbReference type="Rhea" id="RHEA:14833"/>
        <dbReference type="ChEBI" id="CHEBI:15378"/>
        <dbReference type="ChEBI" id="CHEBI:36464"/>
        <dbReference type="ChEBI" id="CHEBI:43074"/>
        <dbReference type="ChEBI" id="CHEBI:57287"/>
        <dbReference type="ChEBI" id="CHEBI:57540"/>
        <dbReference type="ChEBI" id="CHEBI:57945"/>
        <dbReference type="EC" id="1.1.1.88"/>
    </reaction>
</comment>
<dbReference type="InterPro" id="IPR023074">
    <property type="entry name" value="HMG_CoA_Rdtase_cat_sf"/>
</dbReference>
<name>A0A7C1FT91_9CHLR</name>
<evidence type="ECO:0000256" key="1">
    <source>
        <dbReference type="ARBA" id="ARBA00007661"/>
    </source>
</evidence>
<dbReference type="AlphaFoldDB" id="A0A7C1FT91"/>
<proteinExistence type="inferred from homology"/>
<dbReference type="CDD" id="cd00644">
    <property type="entry name" value="HMG-CoA_reductase_classII"/>
    <property type="match status" value="1"/>
</dbReference>
<dbReference type="Pfam" id="PF00368">
    <property type="entry name" value="HMG-CoA_red"/>
    <property type="match status" value="1"/>
</dbReference>
<keyword evidence="2 3" id="KW-0560">Oxidoreductase</keyword>
<dbReference type="Gene3D" id="1.10.8.660">
    <property type="match status" value="1"/>
</dbReference>
<dbReference type="PROSITE" id="PS50065">
    <property type="entry name" value="HMG_COA_REDUCTASE_4"/>
    <property type="match status" value="1"/>
</dbReference>
<evidence type="ECO:0000313" key="4">
    <source>
        <dbReference type="EMBL" id="HDX31855.1"/>
    </source>
</evidence>
<keyword evidence="3" id="KW-0520">NAD</keyword>
<dbReference type="NCBIfam" id="TIGR00532">
    <property type="entry name" value="HMG_CoA_R_NAD"/>
    <property type="match status" value="1"/>
</dbReference>
<evidence type="ECO:0000256" key="2">
    <source>
        <dbReference type="ARBA" id="ARBA00023002"/>
    </source>
</evidence>